<evidence type="ECO:0000313" key="4">
    <source>
        <dbReference type="Proteomes" id="UP001055125"/>
    </source>
</evidence>
<dbReference type="PROSITE" id="PS51736">
    <property type="entry name" value="RECOMBINASES_3"/>
    <property type="match status" value="1"/>
</dbReference>
<evidence type="ECO:0000259" key="2">
    <source>
        <dbReference type="PROSITE" id="PS51736"/>
    </source>
</evidence>
<evidence type="ECO:0000256" key="1">
    <source>
        <dbReference type="SAM" id="MobiDB-lite"/>
    </source>
</evidence>
<sequence length="97" mass="10637">MLLAAGVEKLFVEKTSAVGPRPGLENAIEWSREGDTLAVTDLSRISRSVPNFCRIQAQLAQRGVELRVLNIGMDTAKPSHGKYFEPHPDSTYGRRAG</sequence>
<dbReference type="Gene3D" id="3.40.50.1390">
    <property type="entry name" value="Resolvase, N-terminal catalytic domain"/>
    <property type="match status" value="1"/>
</dbReference>
<name>A0ABQ4RX51_9HYPH</name>
<feature type="domain" description="Resolvase/invertase-type recombinase catalytic" evidence="2">
    <location>
        <begin position="1"/>
        <end position="97"/>
    </location>
</feature>
<feature type="region of interest" description="Disordered" evidence="1">
    <location>
        <begin position="77"/>
        <end position="97"/>
    </location>
</feature>
<dbReference type="EMBL" id="BPQP01000029">
    <property type="protein sequence ID" value="GJD94777.1"/>
    <property type="molecule type" value="Genomic_DNA"/>
</dbReference>
<dbReference type="SMART" id="SM00857">
    <property type="entry name" value="Resolvase"/>
    <property type="match status" value="1"/>
</dbReference>
<dbReference type="Pfam" id="PF00239">
    <property type="entry name" value="Resolvase"/>
    <property type="match status" value="1"/>
</dbReference>
<proteinExistence type="predicted"/>
<dbReference type="RefSeq" id="WP_238243941.1">
    <property type="nucleotide sequence ID" value="NZ_BPQP01000029.1"/>
</dbReference>
<dbReference type="Proteomes" id="UP001055125">
    <property type="component" value="Unassembled WGS sequence"/>
</dbReference>
<gene>
    <name evidence="3" type="primary">hin_1</name>
    <name evidence="3" type="ORF">OCOJLMKI_1981</name>
</gene>
<comment type="caution">
    <text evidence="3">The sequence shown here is derived from an EMBL/GenBank/DDBJ whole genome shotgun (WGS) entry which is preliminary data.</text>
</comment>
<dbReference type="SUPFAM" id="SSF53041">
    <property type="entry name" value="Resolvase-like"/>
    <property type="match status" value="1"/>
</dbReference>
<reference evidence="3" key="1">
    <citation type="journal article" date="2021" name="Front. Microbiol.">
        <title>Comprehensive Comparative Genomics and Phenotyping of Methylobacterium Species.</title>
        <authorList>
            <person name="Alessa O."/>
            <person name="Ogura Y."/>
            <person name="Fujitani Y."/>
            <person name="Takami H."/>
            <person name="Hayashi T."/>
            <person name="Sahin N."/>
            <person name="Tani A."/>
        </authorList>
    </citation>
    <scope>NUCLEOTIDE SEQUENCE</scope>
    <source>
        <strain evidence="3">DSM 19015</strain>
    </source>
</reference>
<evidence type="ECO:0000313" key="3">
    <source>
        <dbReference type="EMBL" id="GJD94777.1"/>
    </source>
</evidence>
<reference evidence="3" key="2">
    <citation type="submission" date="2021-08" db="EMBL/GenBank/DDBJ databases">
        <authorList>
            <person name="Tani A."/>
            <person name="Ola A."/>
            <person name="Ogura Y."/>
            <person name="Katsura K."/>
            <person name="Hayashi T."/>
        </authorList>
    </citation>
    <scope>NUCLEOTIDE SEQUENCE</scope>
    <source>
        <strain evidence="3">DSM 19015</strain>
    </source>
</reference>
<organism evidence="3 4">
    <name type="scientific">Methylobacterium iners</name>
    <dbReference type="NCBI Taxonomy" id="418707"/>
    <lineage>
        <taxon>Bacteria</taxon>
        <taxon>Pseudomonadati</taxon>
        <taxon>Pseudomonadota</taxon>
        <taxon>Alphaproteobacteria</taxon>
        <taxon>Hyphomicrobiales</taxon>
        <taxon>Methylobacteriaceae</taxon>
        <taxon>Methylobacterium</taxon>
    </lineage>
</organism>
<accession>A0ABQ4RX51</accession>
<dbReference type="InterPro" id="IPR036162">
    <property type="entry name" value="Resolvase-like_N_sf"/>
</dbReference>
<dbReference type="InterPro" id="IPR006119">
    <property type="entry name" value="Resolv_N"/>
</dbReference>
<protein>
    <submittedName>
        <fullName evidence="3">DNA-invertase hin</fullName>
    </submittedName>
</protein>
<keyword evidence="4" id="KW-1185">Reference proteome</keyword>